<reference evidence="1 2" key="1">
    <citation type="journal article" date="2016" name="Mol. Biol. Evol.">
        <title>Comparative Genomics of Early-Diverging Mushroom-Forming Fungi Provides Insights into the Origins of Lignocellulose Decay Capabilities.</title>
        <authorList>
            <person name="Nagy L.G."/>
            <person name="Riley R."/>
            <person name="Tritt A."/>
            <person name="Adam C."/>
            <person name="Daum C."/>
            <person name="Floudas D."/>
            <person name="Sun H."/>
            <person name="Yadav J.S."/>
            <person name="Pangilinan J."/>
            <person name="Larsson K.H."/>
            <person name="Matsuura K."/>
            <person name="Barry K."/>
            <person name="Labutti K."/>
            <person name="Kuo R."/>
            <person name="Ohm R.A."/>
            <person name="Bhattacharya S.S."/>
            <person name="Shirouzu T."/>
            <person name="Yoshinaga Y."/>
            <person name="Martin F.M."/>
            <person name="Grigoriev I.V."/>
            <person name="Hibbett D.S."/>
        </authorList>
    </citation>
    <scope>NUCLEOTIDE SEQUENCE [LARGE SCALE GENOMIC DNA]</scope>
    <source>
        <strain evidence="1 2">CBS 109695</strain>
    </source>
</reference>
<organism evidence="1 2">
    <name type="scientific">Athelia psychrophila</name>
    <dbReference type="NCBI Taxonomy" id="1759441"/>
    <lineage>
        <taxon>Eukaryota</taxon>
        <taxon>Fungi</taxon>
        <taxon>Dikarya</taxon>
        <taxon>Basidiomycota</taxon>
        <taxon>Agaricomycotina</taxon>
        <taxon>Agaricomycetes</taxon>
        <taxon>Agaricomycetidae</taxon>
        <taxon>Atheliales</taxon>
        <taxon>Atheliaceae</taxon>
        <taxon>Athelia</taxon>
    </lineage>
</organism>
<feature type="non-terminal residue" evidence="1">
    <location>
        <position position="100"/>
    </location>
</feature>
<proteinExistence type="predicted"/>
<feature type="non-terminal residue" evidence="1">
    <location>
        <position position="1"/>
    </location>
</feature>
<sequence>SFVVYIERYWLPVKDMWSAVNHQNCTIFELSDTNMLVEAWHHLLKGMFLEGKHNRPLDHLISILLTKVVPYFVARHRNQQFGFQGPDLEVQYRMDTHSRS</sequence>
<evidence type="ECO:0000313" key="1">
    <source>
        <dbReference type="EMBL" id="KZP08800.1"/>
    </source>
</evidence>
<protein>
    <submittedName>
        <fullName evidence="1">Uncharacterized protein</fullName>
    </submittedName>
</protein>
<gene>
    <name evidence="1" type="ORF">FIBSPDRAFT_708840</name>
</gene>
<evidence type="ECO:0000313" key="2">
    <source>
        <dbReference type="Proteomes" id="UP000076532"/>
    </source>
</evidence>
<dbReference type="STRING" id="436010.A0A165XQV3"/>
<dbReference type="AlphaFoldDB" id="A0A165XQV3"/>
<name>A0A165XQV3_9AGAM</name>
<dbReference type="Proteomes" id="UP000076532">
    <property type="component" value="Unassembled WGS sequence"/>
</dbReference>
<dbReference type="EMBL" id="KV417713">
    <property type="protein sequence ID" value="KZP08800.1"/>
    <property type="molecule type" value="Genomic_DNA"/>
</dbReference>
<dbReference type="OrthoDB" id="3247294at2759"/>
<accession>A0A165XQV3</accession>
<keyword evidence="2" id="KW-1185">Reference proteome</keyword>